<sequence>TLIELLVVIAILGVIAAVAVPNVGKFIGRGKTEAYATELHNVQTSTMALMADSIAGELDAVGCGVPTTDMTTITADTGAKVLSSYMTGLNTDGTIKTVGVTYSFTTDGTVTQTTPAP</sequence>
<dbReference type="SUPFAM" id="SSF54523">
    <property type="entry name" value="Pili subunits"/>
    <property type="match status" value="1"/>
</dbReference>
<comment type="caution">
    <text evidence="2">The sequence shown here is derived from an EMBL/GenBank/DDBJ whole genome shotgun (WGS) entry which is preliminary data.</text>
</comment>
<proteinExistence type="predicted"/>
<feature type="transmembrane region" description="Helical" evidence="1">
    <location>
        <begin position="6"/>
        <end position="24"/>
    </location>
</feature>
<feature type="non-terminal residue" evidence="2">
    <location>
        <position position="1"/>
    </location>
</feature>
<evidence type="ECO:0008006" key="3">
    <source>
        <dbReference type="Google" id="ProtNLM"/>
    </source>
</evidence>
<accession>X1BX95</accession>
<dbReference type="InterPro" id="IPR012902">
    <property type="entry name" value="N_methyl_site"/>
</dbReference>
<dbReference type="EMBL" id="BART01012084">
    <property type="protein sequence ID" value="GAG76781.1"/>
    <property type="molecule type" value="Genomic_DNA"/>
</dbReference>
<keyword evidence="1" id="KW-0472">Membrane</keyword>
<keyword evidence="1" id="KW-1133">Transmembrane helix</keyword>
<reference evidence="2" key="1">
    <citation type="journal article" date="2014" name="Front. Microbiol.">
        <title>High frequency of phylogenetically diverse reductive dehalogenase-homologous genes in deep subseafloor sedimentary metagenomes.</title>
        <authorList>
            <person name="Kawai M."/>
            <person name="Futagami T."/>
            <person name="Toyoda A."/>
            <person name="Takaki Y."/>
            <person name="Nishi S."/>
            <person name="Hori S."/>
            <person name="Arai W."/>
            <person name="Tsubouchi T."/>
            <person name="Morono Y."/>
            <person name="Uchiyama I."/>
            <person name="Ito T."/>
            <person name="Fujiyama A."/>
            <person name="Inagaki F."/>
            <person name="Takami H."/>
        </authorList>
    </citation>
    <scope>NUCLEOTIDE SEQUENCE</scope>
    <source>
        <strain evidence="2">Expedition CK06-06</strain>
    </source>
</reference>
<protein>
    <recommendedName>
        <fullName evidence="3">Type II secretion system protein GspG C-terminal domain-containing protein</fullName>
    </recommendedName>
</protein>
<organism evidence="2">
    <name type="scientific">marine sediment metagenome</name>
    <dbReference type="NCBI Taxonomy" id="412755"/>
    <lineage>
        <taxon>unclassified sequences</taxon>
        <taxon>metagenomes</taxon>
        <taxon>ecological metagenomes</taxon>
    </lineage>
</organism>
<name>X1BX95_9ZZZZ</name>
<dbReference type="Gene3D" id="3.30.700.10">
    <property type="entry name" value="Glycoprotein, Type 4 Pilin"/>
    <property type="match status" value="1"/>
</dbReference>
<evidence type="ECO:0000256" key="1">
    <source>
        <dbReference type="SAM" id="Phobius"/>
    </source>
</evidence>
<keyword evidence="1" id="KW-0812">Transmembrane</keyword>
<dbReference type="AlphaFoldDB" id="X1BX95"/>
<evidence type="ECO:0000313" key="2">
    <source>
        <dbReference type="EMBL" id="GAG76781.1"/>
    </source>
</evidence>
<dbReference type="InterPro" id="IPR045584">
    <property type="entry name" value="Pilin-like"/>
</dbReference>
<dbReference type="NCBIfam" id="TIGR02532">
    <property type="entry name" value="IV_pilin_GFxxxE"/>
    <property type="match status" value="1"/>
</dbReference>
<gene>
    <name evidence="2" type="ORF">S01H4_25406</name>
</gene>